<evidence type="ECO:0000313" key="3">
    <source>
        <dbReference type="Proteomes" id="UP001152622"/>
    </source>
</evidence>
<name>A0A9Q1JDL0_SYNKA</name>
<dbReference type="PANTHER" id="PTHR31025">
    <property type="entry name" value="SI:CH211-196P9.1-RELATED"/>
    <property type="match status" value="1"/>
</dbReference>
<dbReference type="Proteomes" id="UP001152622">
    <property type="component" value="Chromosome 1"/>
</dbReference>
<dbReference type="AlphaFoldDB" id="A0A9Q1JDL0"/>
<keyword evidence="3" id="KW-1185">Reference proteome</keyword>
<dbReference type="EMBL" id="JAINUF010000001">
    <property type="protein sequence ID" value="KAJ8381015.1"/>
    <property type="molecule type" value="Genomic_DNA"/>
</dbReference>
<accession>A0A9Q1JDL0</accession>
<evidence type="ECO:0000313" key="2">
    <source>
        <dbReference type="EMBL" id="KAJ8381015.1"/>
    </source>
</evidence>
<evidence type="ECO:0000256" key="1">
    <source>
        <dbReference type="SAM" id="MobiDB-lite"/>
    </source>
</evidence>
<sequence length="735" mass="83951">MSVSQESVVTFQNQLASIMDVLVKNAVSEITKLFESRLAEMYSISVAEREMEICTSKLKLQQPGKTPETEEEYSVNSGSNKTEFEAWDEHLCAGTIDVFGHFVSSDNENVTKTSTAITEKQDGDNPSEDRDFNQRWSCDLWRDGENPSNEARITGPIQVKREIPEADSCCSSCGKMPVVSAGSLCTTCTGFSHQGAQIDSQASSIPGSISAARDRNNGKADTSSWTVMSLENVPTFSIREILLAHAEGESIVRSLDEDHCINRQKKNQMVRILVWHLMDKFGETPTSQIKMALASSLVMEFPCLKDAEGDGYETWYSQGKHHHPATGYLEERLRNIRKRIRRQSRERSSSSQAEDGRLSNSTVIPETTVSLERAFRMKEWLKHNAEPLSQVQEYMRKTAIHRATWIRQNGAKSVGQILREYPHLLATPGMISQDFGIIYDGYADRLFDRWVPLFAEKILLFAAKEKRVEEFIQDSSTVGDLALKLLPSILPPPAYKTGRKMSRPSFEEAKKSFIDWKPANTNMVDYLRCAEVERPYPFILQLESLEMREPGRKRPYTQAEERKRPYTQAEEHRALSLHQLPSIVAQRHITIVRKGVFPTLQQCRSCCRLVHCPFCKESVYKPKFMYHVKRHIQIHLKYGVHYGDYIICRCNLECRKVAHFHCLWCSKTILRKEDFLNHLTVCQEKSCPFTHRLSHHVPFPATSSHEFLSLPPPGGVGQFLRELPAQENLDRKMSH</sequence>
<reference evidence="2" key="1">
    <citation type="journal article" date="2023" name="Science">
        <title>Genome structures resolve the early diversification of teleost fishes.</title>
        <authorList>
            <person name="Parey E."/>
            <person name="Louis A."/>
            <person name="Montfort J."/>
            <person name="Bouchez O."/>
            <person name="Roques C."/>
            <person name="Iampietro C."/>
            <person name="Lluch J."/>
            <person name="Castinel A."/>
            <person name="Donnadieu C."/>
            <person name="Desvignes T."/>
            <person name="Floi Bucao C."/>
            <person name="Jouanno E."/>
            <person name="Wen M."/>
            <person name="Mejri S."/>
            <person name="Dirks R."/>
            <person name="Jansen H."/>
            <person name="Henkel C."/>
            <person name="Chen W.J."/>
            <person name="Zahm M."/>
            <person name="Cabau C."/>
            <person name="Klopp C."/>
            <person name="Thompson A.W."/>
            <person name="Robinson-Rechavi M."/>
            <person name="Braasch I."/>
            <person name="Lecointre G."/>
            <person name="Bobe J."/>
            <person name="Postlethwait J.H."/>
            <person name="Berthelot C."/>
            <person name="Roest Crollius H."/>
            <person name="Guiguen Y."/>
        </authorList>
    </citation>
    <scope>NUCLEOTIDE SEQUENCE</scope>
    <source>
        <strain evidence="2">WJC10195</strain>
    </source>
</reference>
<proteinExistence type="predicted"/>
<dbReference type="OrthoDB" id="6159302at2759"/>
<organism evidence="2 3">
    <name type="scientific">Synaphobranchus kaupii</name>
    <name type="common">Kaup's arrowtooth eel</name>
    <dbReference type="NCBI Taxonomy" id="118154"/>
    <lineage>
        <taxon>Eukaryota</taxon>
        <taxon>Metazoa</taxon>
        <taxon>Chordata</taxon>
        <taxon>Craniata</taxon>
        <taxon>Vertebrata</taxon>
        <taxon>Euteleostomi</taxon>
        <taxon>Actinopterygii</taxon>
        <taxon>Neopterygii</taxon>
        <taxon>Teleostei</taxon>
        <taxon>Anguilliformes</taxon>
        <taxon>Synaphobranchidae</taxon>
        <taxon>Synaphobranchus</taxon>
    </lineage>
</organism>
<protein>
    <submittedName>
        <fullName evidence="2">Uncharacterized protein</fullName>
    </submittedName>
</protein>
<dbReference type="PANTHER" id="PTHR31025:SF9">
    <property type="entry name" value="SI:DKEY-286J15.1"/>
    <property type="match status" value="1"/>
</dbReference>
<comment type="caution">
    <text evidence="2">The sequence shown here is derived from an EMBL/GenBank/DDBJ whole genome shotgun (WGS) entry which is preliminary data.</text>
</comment>
<feature type="region of interest" description="Disordered" evidence="1">
    <location>
        <begin position="340"/>
        <end position="360"/>
    </location>
</feature>
<gene>
    <name evidence="2" type="ORF">SKAU_G00017930</name>
</gene>